<dbReference type="Gene3D" id="3.40.50.1820">
    <property type="entry name" value="alpha/beta hydrolase"/>
    <property type="match status" value="1"/>
</dbReference>
<protein>
    <submittedName>
        <fullName evidence="3">Dipeptidyl-peptidase 5</fullName>
        <ecNumber evidence="3">3.4.14.-</ecNumber>
    </submittedName>
</protein>
<organism evidence="3">
    <name type="scientific">termite gut metagenome</name>
    <dbReference type="NCBI Taxonomy" id="433724"/>
    <lineage>
        <taxon>unclassified sequences</taxon>
        <taxon>metagenomes</taxon>
        <taxon>organismal metagenomes</taxon>
    </lineage>
</organism>
<keyword evidence="1 3" id="KW-0378">Hydrolase</keyword>
<evidence type="ECO:0000259" key="2">
    <source>
        <dbReference type="Pfam" id="PF00326"/>
    </source>
</evidence>
<dbReference type="EMBL" id="SNRY01006278">
    <property type="protein sequence ID" value="KAA6312961.1"/>
    <property type="molecule type" value="Genomic_DNA"/>
</dbReference>
<evidence type="ECO:0000256" key="1">
    <source>
        <dbReference type="ARBA" id="ARBA00022801"/>
    </source>
</evidence>
<dbReference type="EC" id="3.4.14.-" evidence="3"/>
<dbReference type="Pfam" id="PF00326">
    <property type="entry name" value="Peptidase_S9"/>
    <property type="match status" value="1"/>
</dbReference>
<feature type="non-terminal residue" evidence="3">
    <location>
        <position position="426"/>
    </location>
</feature>
<dbReference type="GO" id="GO:0004252">
    <property type="term" value="F:serine-type endopeptidase activity"/>
    <property type="evidence" value="ECO:0007669"/>
    <property type="project" value="TreeGrafter"/>
</dbReference>
<dbReference type="AlphaFoldDB" id="A0A5J4PVY9"/>
<gene>
    <name evidence="3" type="ORF">EZS27_036191</name>
</gene>
<comment type="caution">
    <text evidence="3">The sequence shown here is derived from an EMBL/GenBank/DDBJ whole genome shotgun (WGS) entry which is preliminary data.</text>
</comment>
<feature type="non-terminal residue" evidence="3">
    <location>
        <position position="1"/>
    </location>
</feature>
<dbReference type="InterPro" id="IPR001375">
    <property type="entry name" value="Peptidase_S9_cat"/>
</dbReference>
<reference evidence="3" key="1">
    <citation type="submission" date="2019-03" db="EMBL/GenBank/DDBJ databases">
        <title>Single cell metagenomics reveals metabolic interactions within the superorganism composed of flagellate Streblomastix strix and complex community of Bacteroidetes bacteria on its surface.</title>
        <authorList>
            <person name="Treitli S.C."/>
            <person name="Kolisko M."/>
            <person name="Husnik F."/>
            <person name="Keeling P."/>
            <person name="Hampl V."/>
        </authorList>
    </citation>
    <scope>NUCLEOTIDE SEQUENCE</scope>
    <source>
        <strain evidence="3">STM</strain>
    </source>
</reference>
<dbReference type="GO" id="GO:0006508">
    <property type="term" value="P:proteolysis"/>
    <property type="evidence" value="ECO:0007669"/>
    <property type="project" value="InterPro"/>
</dbReference>
<feature type="domain" description="Peptidase S9 prolyl oligopeptidase catalytic" evidence="2">
    <location>
        <begin position="297"/>
        <end position="408"/>
    </location>
</feature>
<dbReference type="SUPFAM" id="SSF53474">
    <property type="entry name" value="alpha/beta-Hydrolases"/>
    <property type="match status" value="1"/>
</dbReference>
<accession>A0A5J4PVY9</accession>
<name>A0A5J4PVY9_9ZZZZ</name>
<dbReference type="PANTHER" id="PTHR42776:SF27">
    <property type="entry name" value="DIPEPTIDYL PEPTIDASE FAMILY MEMBER 6"/>
    <property type="match status" value="1"/>
</dbReference>
<dbReference type="PANTHER" id="PTHR42776">
    <property type="entry name" value="SERINE PEPTIDASE S9 FAMILY MEMBER"/>
    <property type="match status" value="1"/>
</dbReference>
<dbReference type="InterPro" id="IPR029058">
    <property type="entry name" value="AB_hydrolase_fold"/>
</dbReference>
<dbReference type="SUPFAM" id="SSF69304">
    <property type="entry name" value="Tricorn protease N-terminal domain"/>
    <property type="match status" value="1"/>
</dbReference>
<sequence>DYRILYELPFWSNGRGDVSGLRTHLYYYGKGEIKPLSDNVFESVSSLELSPNKKTLVFAKREYYGKAPQGNQLISLNTETFERKEWSLFEKASYGGVQFLNDNEVVLTINRSLERNKNENAGFYRLNLQSGNVTQIYDGSIYGLGNSIGSDIKSGGSSKITFDKEGIRYVSTVVDQAPLIHVNYKDAHISFLTQGNVSIQEYLPYKDGFIAVAMVEQQANEIYFIDKKGKLSLLSSINTQLFEEHKVVKPIKITFTNEEGRELSGYVLPPADYQKGEKYPAILDVHGGPKTVYGTVFFHEMQYWANQGYAVLFTNPTGSDGRGSVFADLRGKFGAIDYNDIMAFVDAALKQVDFIDESRVGVTGGSYGGFMTNWIIGHTNRFKAAASQRGIASWVSFSNTSDIGHTFTFSNIGTDVWKDNQLLWDQ</sequence>
<evidence type="ECO:0000313" key="3">
    <source>
        <dbReference type="EMBL" id="KAA6312961.1"/>
    </source>
</evidence>
<proteinExistence type="predicted"/>